<evidence type="ECO:0000313" key="3">
    <source>
        <dbReference type="Proteomes" id="UP001174691"/>
    </source>
</evidence>
<dbReference type="PANTHER" id="PTHR14742:SF3">
    <property type="entry name" value="RIBONUCLEASE MRP PROTEIN SUBUNIT SNM1"/>
    <property type="match status" value="1"/>
</dbReference>
<dbReference type="AlphaFoldDB" id="A0AA38W0N3"/>
<reference evidence="2" key="1">
    <citation type="submission" date="2022-07" db="EMBL/GenBank/DDBJ databases">
        <title>Fungi with potential for degradation of polypropylene.</title>
        <authorList>
            <person name="Gostincar C."/>
        </authorList>
    </citation>
    <scope>NUCLEOTIDE SEQUENCE</scope>
    <source>
        <strain evidence="2">EXF-13287</strain>
    </source>
</reference>
<sequence>MNASDTVAHLNYLTDAAHLLAFTAPESSSYLMTRRNDLMVANGLEQSATQRQHVCGACGRIMIPGQNSTLKLENEKALRTKRKRNTSAAGRAQTVTKYATLAGPSKVFACENCGRYTRVQLPSPAPISRKRPSMPAVTKTVETARQPASANASSKKRAKNRKAGLQALLNQSQAGSGGAQSGLGLSLSDFMKK</sequence>
<gene>
    <name evidence="2" type="ORF">NKR19_g769</name>
</gene>
<feature type="compositionally biased region" description="Low complexity" evidence="1">
    <location>
        <begin position="182"/>
        <end position="193"/>
    </location>
</feature>
<dbReference type="InterPro" id="IPR007175">
    <property type="entry name" value="Rpr2/Snm1/Rpp21"/>
</dbReference>
<dbReference type="Proteomes" id="UP001174691">
    <property type="component" value="Unassembled WGS sequence"/>
</dbReference>
<feature type="region of interest" description="Disordered" evidence="1">
    <location>
        <begin position="122"/>
        <end position="193"/>
    </location>
</feature>
<evidence type="ECO:0000313" key="2">
    <source>
        <dbReference type="EMBL" id="KAJ9165094.1"/>
    </source>
</evidence>
<protein>
    <recommendedName>
        <fullName evidence="4">Rpr2-domain-containing protein</fullName>
    </recommendedName>
</protein>
<proteinExistence type="predicted"/>
<evidence type="ECO:0000256" key="1">
    <source>
        <dbReference type="SAM" id="MobiDB-lite"/>
    </source>
</evidence>
<organism evidence="2 3">
    <name type="scientific">Coniochaeta hoffmannii</name>
    <dbReference type="NCBI Taxonomy" id="91930"/>
    <lineage>
        <taxon>Eukaryota</taxon>
        <taxon>Fungi</taxon>
        <taxon>Dikarya</taxon>
        <taxon>Ascomycota</taxon>
        <taxon>Pezizomycotina</taxon>
        <taxon>Sordariomycetes</taxon>
        <taxon>Sordariomycetidae</taxon>
        <taxon>Coniochaetales</taxon>
        <taxon>Coniochaetaceae</taxon>
        <taxon>Coniochaeta</taxon>
    </lineage>
</organism>
<dbReference type="GO" id="GO:0008033">
    <property type="term" value="P:tRNA processing"/>
    <property type="evidence" value="ECO:0007669"/>
    <property type="project" value="TreeGrafter"/>
</dbReference>
<evidence type="ECO:0008006" key="4">
    <source>
        <dbReference type="Google" id="ProtNLM"/>
    </source>
</evidence>
<dbReference type="EMBL" id="JANBVN010000007">
    <property type="protein sequence ID" value="KAJ9165094.1"/>
    <property type="molecule type" value="Genomic_DNA"/>
</dbReference>
<comment type="caution">
    <text evidence="2">The sequence shown here is derived from an EMBL/GenBank/DDBJ whole genome shotgun (WGS) entry which is preliminary data.</text>
</comment>
<accession>A0AA38W0N3</accession>
<dbReference type="PANTHER" id="PTHR14742">
    <property type="entry name" value="RIBONUCLEASE P SUBUNIT P21"/>
    <property type="match status" value="1"/>
</dbReference>
<dbReference type="Pfam" id="PF04032">
    <property type="entry name" value="Rpr2"/>
    <property type="match status" value="1"/>
</dbReference>
<dbReference type="GO" id="GO:0005655">
    <property type="term" value="C:nucleolar ribonuclease P complex"/>
    <property type="evidence" value="ECO:0007669"/>
    <property type="project" value="TreeGrafter"/>
</dbReference>
<name>A0AA38W0N3_9PEZI</name>
<keyword evidence="3" id="KW-1185">Reference proteome</keyword>